<dbReference type="InterPro" id="IPR017517">
    <property type="entry name" value="Maleyloyr_isom"/>
</dbReference>
<dbReference type="Proteomes" id="UP001500151">
    <property type="component" value="Unassembled WGS sequence"/>
</dbReference>
<evidence type="ECO:0000313" key="3">
    <source>
        <dbReference type="EMBL" id="GAA2640888.1"/>
    </source>
</evidence>
<name>A0ABN3R1J3_9ACTN</name>
<sequence>MDTNQAVNPRTYALGDLLATAAERAVPVIRALPDERLADPTPCADYDVKSLVNHLLHVAVQFQNLAVKKDSDFTATPDYIAADPAWRDRFATEAHRLAAAWSAPGAEEGTTGAMNMPARIVGSLALLDLTVHAWDLARATDQEYRLNDAADPVLDQVTATVGEMAPTARAMGMFATPVRVPDSASPLDRLLGETGRDPHWSRPAA</sequence>
<evidence type="ECO:0000256" key="1">
    <source>
        <dbReference type="SAM" id="MobiDB-lite"/>
    </source>
</evidence>
<dbReference type="NCBIfam" id="TIGR03083">
    <property type="entry name" value="maleylpyruvate isomerase family mycothiol-dependent enzyme"/>
    <property type="match status" value="1"/>
</dbReference>
<organism evidence="3 4">
    <name type="scientific">Streptomyces vastus</name>
    <dbReference type="NCBI Taxonomy" id="285451"/>
    <lineage>
        <taxon>Bacteria</taxon>
        <taxon>Bacillati</taxon>
        <taxon>Actinomycetota</taxon>
        <taxon>Actinomycetes</taxon>
        <taxon>Kitasatosporales</taxon>
        <taxon>Streptomycetaceae</taxon>
        <taxon>Streptomyces</taxon>
    </lineage>
</organism>
<feature type="domain" description="Mycothiol-dependent maleylpyruvate isomerase metal-binding" evidence="2">
    <location>
        <begin position="19"/>
        <end position="137"/>
    </location>
</feature>
<feature type="region of interest" description="Disordered" evidence="1">
    <location>
        <begin position="185"/>
        <end position="205"/>
    </location>
</feature>
<dbReference type="Pfam" id="PF11716">
    <property type="entry name" value="MDMPI_N"/>
    <property type="match status" value="1"/>
</dbReference>
<feature type="compositionally biased region" description="Basic and acidic residues" evidence="1">
    <location>
        <begin position="190"/>
        <end position="205"/>
    </location>
</feature>
<dbReference type="InterPro" id="IPR024344">
    <property type="entry name" value="MDMPI_metal-binding"/>
</dbReference>
<gene>
    <name evidence="3" type="ORF">GCM10010307_41600</name>
</gene>
<dbReference type="InterPro" id="IPR034660">
    <property type="entry name" value="DinB/YfiT-like"/>
</dbReference>
<dbReference type="InterPro" id="IPR017520">
    <property type="entry name" value="CHP03086"/>
</dbReference>
<protein>
    <submittedName>
        <fullName evidence="3">TIGR03086 family metal-binding protein</fullName>
    </submittedName>
</protein>
<keyword evidence="4" id="KW-1185">Reference proteome</keyword>
<comment type="caution">
    <text evidence="3">The sequence shown here is derived from an EMBL/GenBank/DDBJ whole genome shotgun (WGS) entry which is preliminary data.</text>
</comment>
<dbReference type="Gene3D" id="1.20.120.450">
    <property type="entry name" value="dinb family like domain"/>
    <property type="match status" value="1"/>
</dbReference>
<dbReference type="EMBL" id="BAAASJ010000041">
    <property type="protein sequence ID" value="GAA2640888.1"/>
    <property type="molecule type" value="Genomic_DNA"/>
</dbReference>
<dbReference type="RefSeq" id="WP_344391879.1">
    <property type="nucleotide sequence ID" value="NZ_BAAASJ010000041.1"/>
</dbReference>
<dbReference type="NCBIfam" id="TIGR03086">
    <property type="entry name" value="TIGR03086 family metal-binding protein"/>
    <property type="match status" value="1"/>
</dbReference>
<dbReference type="SUPFAM" id="SSF109854">
    <property type="entry name" value="DinB/YfiT-like putative metalloenzymes"/>
    <property type="match status" value="1"/>
</dbReference>
<evidence type="ECO:0000313" key="4">
    <source>
        <dbReference type="Proteomes" id="UP001500151"/>
    </source>
</evidence>
<evidence type="ECO:0000259" key="2">
    <source>
        <dbReference type="Pfam" id="PF11716"/>
    </source>
</evidence>
<proteinExistence type="predicted"/>
<accession>A0ABN3R1J3</accession>
<reference evidence="3 4" key="1">
    <citation type="journal article" date="2019" name="Int. J. Syst. Evol. Microbiol.">
        <title>The Global Catalogue of Microorganisms (GCM) 10K type strain sequencing project: providing services to taxonomists for standard genome sequencing and annotation.</title>
        <authorList>
            <consortium name="The Broad Institute Genomics Platform"/>
            <consortium name="The Broad Institute Genome Sequencing Center for Infectious Disease"/>
            <person name="Wu L."/>
            <person name="Ma J."/>
        </authorList>
    </citation>
    <scope>NUCLEOTIDE SEQUENCE [LARGE SCALE GENOMIC DNA]</scope>
    <source>
        <strain evidence="3 4">JCM 4524</strain>
    </source>
</reference>